<keyword evidence="6" id="KW-1185">Reference proteome</keyword>
<reference evidence="6" key="1">
    <citation type="submission" date="2018-09" db="EMBL/GenBank/DDBJ databases">
        <authorList>
            <person name="Livingstone P.G."/>
            <person name="Whitworth D.E."/>
        </authorList>
    </citation>
    <scope>NUCLEOTIDE SEQUENCE [LARGE SCALE GENOMIC DNA]</scope>
    <source>
        <strain evidence="6">CA043D</strain>
    </source>
</reference>
<dbReference type="InterPro" id="IPR036388">
    <property type="entry name" value="WH-like_DNA-bd_sf"/>
</dbReference>
<dbReference type="PANTHER" id="PTHR44688">
    <property type="entry name" value="DNA-BINDING TRANSCRIPTIONAL ACTIVATOR DEVR_DOSR"/>
    <property type="match status" value="1"/>
</dbReference>
<gene>
    <name evidence="5" type="ORF">D7X32_37915</name>
</gene>
<dbReference type="AlphaFoldDB" id="A0A3A8JLK3"/>
<keyword evidence="2" id="KW-0238">DNA-binding</keyword>
<evidence type="ECO:0000256" key="1">
    <source>
        <dbReference type="ARBA" id="ARBA00023015"/>
    </source>
</evidence>
<accession>A0A3A8JLK3</accession>
<sequence length="357" mass="40805">MGTALKFTLRELRLIREMERRLIGVRTFADIYKAIEDVMLLVCKAEHLAVGFSHVDNSPGLEWEAPTVKPLLQGYSPWAHRCFVYQYTLSQPNRAARDGVMLQGIPLERTETFDRSLRAGLKLRHVLATLLFKTRSKFLGGLAMYKESASEFTLRDELLLQSFIPSINEAVDTVQAFEAERFRGDLLSALSREPWAGMVLNTLGRRVEETGTARDVVNRWFTPKELSHDVPEAWVSFVKWLSSLDGVPPPDQRTLERPRGHDTLKVTFKPSTVLRPGCTLYEVRIVEELHWMREEWARKLSPKQIEVADLLNKGASDEDIAHELNLSLHTAKDHTKEIYRRTGADGRLDLVTRGKRS</sequence>
<dbReference type="GO" id="GO:0006355">
    <property type="term" value="P:regulation of DNA-templated transcription"/>
    <property type="evidence" value="ECO:0007669"/>
    <property type="project" value="InterPro"/>
</dbReference>
<evidence type="ECO:0000256" key="2">
    <source>
        <dbReference type="ARBA" id="ARBA00023125"/>
    </source>
</evidence>
<dbReference type="GO" id="GO:0003677">
    <property type="term" value="F:DNA binding"/>
    <property type="evidence" value="ECO:0007669"/>
    <property type="project" value="UniProtKB-KW"/>
</dbReference>
<dbReference type="Proteomes" id="UP000268313">
    <property type="component" value="Unassembled WGS sequence"/>
</dbReference>
<dbReference type="EMBL" id="RAWE01000241">
    <property type="protein sequence ID" value="RKG95816.1"/>
    <property type="molecule type" value="Genomic_DNA"/>
</dbReference>
<evidence type="ECO:0000259" key="4">
    <source>
        <dbReference type="PROSITE" id="PS50043"/>
    </source>
</evidence>
<name>A0A3A8JLK3_9BACT</name>
<proteinExistence type="predicted"/>
<dbReference type="Pfam" id="PF00196">
    <property type="entry name" value="GerE"/>
    <property type="match status" value="1"/>
</dbReference>
<dbReference type="OrthoDB" id="5510724at2"/>
<keyword evidence="1" id="KW-0805">Transcription regulation</keyword>
<comment type="caution">
    <text evidence="5">The sequence shown here is derived from an EMBL/GenBank/DDBJ whole genome shotgun (WGS) entry which is preliminary data.</text>
</comment>
<evidence type="ECO:0000313" key="5">
    <source>
        <dbReference type="EMBL" id="RKG95816.1"/>
    </source>
</evidence>
<keyword evidence="3" id="KW-0804">Transcription</keyword>
<dbReference type="InterPro" id="IPR016032">
    <property type="entry name" value="Sig_transdc_resp-reg_C-effctor"/>
</dbReference>
<dbReference type="PRINTS" id="PR00038">
    <property type="entry name" value="HTHLUXR"/>
</dbReference>
<feature type="domain" description="HTH luxR-type" evidence="4">
    <location>
        <begin position="293"/>
        <end position="357"/>
    </location>
</feature>
<dbReference type="RefSeq" id="WP_120607401.1">
    <property type="nucleotide sequence ID" value="NZ_RAWE01000241.1"/>
</dbReference>
<dbReference type="Gene3D" id="1.10.10.10">
    <property type="entry name" value="Winged helix-like DNA-binding domain superfamily/Winged helix DNA-binding domain"/>
    <property type="match status" value="1"/>
</dbReference>
<dbReference type="InterPro" id="IPR000792">
    <property type="entry name" value="Tscrpt_reg_LuxR_C"/>
</dbReference>
<evidence type="ECO:0000256" key="3">
    <source>
        <dbReference type="ARBA" id="ARBA00023163"/>
    </source>
</evidence>
<dbReference type="PANTHER" id="PTHR44688:SF16">
    <property type="entry name" value="DNA-BINDING TRANSCRIPTIONAL ACTIVATOR DEVR_DOSR"/>
    <property type="match status" value="1"/>
</dbReference>
<dbReference type="SUPFAM" id="SSF46894">
    <property type="entry name" value="C-terminal effector domain of the bipartite response regulators"/>
    <property type="match status" value="1"/>
</dbReference>
<dbReference type="PROSITE" id="PS50043">
    <property type="entry name" value="HTH_LUXR_2"/>
    <property type="match status" value="1"/>
</dbReference>
<organism evidence="5 6">
    <name type="scientific">Corallococcus carmarthensis</name>
    <dbReference type="NCBI Taxonomy" id="2316728"/>
    <lineage>
        <taxon>Bacteria</taxon>
        <taxon>Pseudomonadati</taxon>
        <taxon>Myxococcota</taxon>
        <taxon>Myxococcia</taxon>
        <taxon>Myxococcales</taxon>
        <taxon>Cystobacterineae</taxon>
        <taxon>Myxococcaceae</taxon>
        <taxon>Corallococcus</taxon>
    </lineage>
</organism>
<protein>
    <submittedName>
        <fullName evidence="5">LuxR family transcriptional regulator</fullName>
    </submittedName>
</protein>
<evidence type="ECO:0000313" key="6">
    <source>
        <dbReference type="Proteomes" id="UP000268313"/>
    </source>
</evidence>
<dbReference type="SMART" id="SM00421">
    <property type="entry name" value="HTH_LUXR"/>
    <property type="match status" value="1"/>
</dbReference>